<evidence type="ECO:0000313" key="3">
    <source>
        <dbReference type="Proteomes" id="UP000030321"/>
    </source>
</evidence>
<comment type="caution">
    <text evidence="2">The sequence shown here is derived from an EMBL/GenBank/DDBJ whole genome shotgun (WGS) entry which is preliminary data.</text>
</comment>
<name>A0A0A1VXN1_MICAE</name>
<evidence type="ECO:0000313" key="2">
    <source>
        <dbReference type="EMBL" id="GAL94485.1"/>
    </source>
</evidence>
<dbReference type="AlphaFoldDB" id="A0A0A1VXN1"/>
<evidence type="ECO:0000256" key="1">
    <source>
        <dbReference type="SAM" id="MobiDB-lite"/>
    </source>
</evidence>
<protein>
    <submittedName>
        <fullName evidence="2">Uncharacterized protein</fullName>
    </submittedName>
</protein>
<dbReference type="Proteomes" id="UP000030321">
    <property type="component" value="Unassembled WGS sequence"/>
</dbReference>
<reference evidence="3" key="1">
    <citation type="journal article" date="2015" name="Genome">
        <title>Whole Genome Sequence of the Non-Microcystin-Producing Microcystis aeruginosa Strain NIES-44.</title>
        <authorList>
            <person name="Okano K."/>
            <person name="Miyata N."/>
            <person name="Ozaki Y."/>
        </authorList>
    </citation>
    <scope>NUCLEOTIDE SEQUENCE [LARGE SCALE GENOMIC DNA]</scope>
    <source>
        <strain evidence="3">NIES-44</strain>
    </source>
</reference>
<feature type="region of interest" description="Disordered" evidence="1">
    <location>
        <begin position="1"/>
        <end position="21"/>
    </location>
</feature>
<gene>
    <name evidence="2" type="ORF">N44_03065</name>
</gene>
<sequence>MNPSQKCLPHCPEIPSANGQGETIEEVKESLKPLADIRRGLPKEAIEETISL</sequence>
<proteinExistence type="predicted"/>
<organism evidence="2 3">
    <name type="scientific">Microcystis aeruginosa NIES-44</name>
    <dbReference type="NCBI Taxonomy" id="449439"/>
    <lineage>
        <taxon>Bacteria</taxon>
        <taxon>Bacillati</taxon>
        <taxon>Cyanobacteriota</taxon>
        <taxon>Cyanophyceae</taxon>
        <taxon>Oscillatoriophycideae</taxon>
        <taxon>Chroococcales</taxon>
        <taxon>Microcystaceae</taxon>
        <taxon>Microcystis</taxon>
    </lineage>
</organism>
<accession>A0A0A1VXN1</accession>
<dbReference type="EMBL" id="BBPA01000057">
    <property type="protein sequence ID" value="GAL94485.1"/>
    <property type="molecule type" value="Genomic_DNA"/>
</dbReference>
<dbReference type="RefSeq" id="WP_190357825.1">
    <property type="nucleotide sequence ID" value="NZ_BBPA01000057.1"/>
</dbReference>